<protein>
    <submittedName>
        <fullName evidence="2">Uncharacterized protein</fullName>
    </submittedName>
</protein>
<evidence type="ECO:0000313" key="2">
    <source>
        <dbReference type="EMBL" id="PKI45960.1"/>
    </source>
</evidence>
<evidence type="ECO:0000313" key="3">
    <source>
        <dbReference type="Proteomes" id="UP000233551"/>
    </source>
</evidence>
<name>A0A2I0IQM5_PUNGR</name>
<dbReference type="AlphaFoldDB" id="A0A2I0IQM5"/>
<dbReference type="Gene3D" id="3.90.1150.160">
    <property type="match status" value="1"/>
</dbReference>
<organism evidence="2 3">
    <name type="scientific">Punica granatum</name>
    <name type="common">Pomegranate</name>
    <dbReference type="NCBI Taxonomy" id="22663"/>
    <lineage>
        <taxon>Eukaryota</taxon>
        <taxon>Viridiplantae</taxon>
        <taxon>Streptophyta</taxon>
        <taxon>Embryophyta</taxon>
        <taxon>Tracheophyta</taxon>
        <taxon>Spermatophyta</taxon>
        <taxon>Magnoliopsida</taxon>
        <taxon>eudicotyledons</taxon>
        <taxon>Gunneridae</taxon>
        <taxon>Pentapetalae</taxon>
        <taxon>rosids</taxon>
        <taxon>malvids</taxon>
        <taxon>Myrtales</taxon>
        <taxon>Lythraceae</taxon>
        <taxon>Punica</taxon>
    </lineage>
</organism>
<comment type="caution">
    <text evidence="2">The sequence shown here is derived from an EMBL/GenBank/DDBJ whole genome shotgun (WGS) entry which is preliminary data.</text>
</comment>
<evidence type="ECO:0000256" key="1">
    <source>
        <dbReference type="SAM" id="MobiDB-lite"/>
    </source>
</evidence>
<feature type="region of interest" description="Disordered" evidence="1">
    <location>
        <begin position="83"/>
        <end position="121"/>
    </location>
</feature>
<gene>
    <name evidence="2" type="ORF">CRG98_033600</name>
</gene>
<keyword evidence="3" id="KW-1185">Reference proteome</keyword>
<accession>A0A2I0IQM5</accession>
<dbReference type="STRING" id="22663.A0A2I0IQM5"/>
<dbReference type="EMBL" id="PGOL01002681">
    <property type="protein sequence ID" value="PKI45960.1"/>
    <property type="molecule type" value="Genomic_DNA"/>
</dbReference>
<reference evidence="2 3" key="1">
    <citation type="submission" date="2017-11" db="EMBL/GenBank/DDBJ databases">
        <title>De-novo sequencing of pomegranate (Punica granatum L.) genome.</title>
        <authorList>
            <person name="Akparov Z."/>
            <person name="Amiraslanov A."/>
            <person name="Hajiyeva S."/>
            <person name="Abbasov M."/>
            <person name="Kaur K."/>
            <person name="Hamwieh A."/>
            <person name="Solovyev V."/>
            <person name="Salamov A."/>
            <person name="Braich B."/>
            <person name="Kosarev P."/>
            <person name="Mahmoud A."/>
            <person name="Hajiyev E."/>
            <person name="Babayeva S."/>
            <person name="Izzatullayeva V."/>
            <person name="Mammadov A."/>
            <person name="Mammadov A."/>
            <person name="Sharifova S."/>
            <person name="Ojaghi J."/>
            <person name="Eynullazada K."/>
            <person name="Bayramov B."/>
            <person name="Abdulazimova A."/>
            <person name="Shahmuradov I."/>
        </authorList>
    </citation>
    <scope>NUCLEOTIDE SEQUENCE [LARGE SCALE GENOMIC DNA]</scope>
    <source>
        <strain evidence="3">cv. AG2017</strain>
        <tissue evidence="2">Leaf</tissue>
    </source>
</reference>
<proteinExistence type="predicted"/>
<feature type="compositionally biased region" description="Polar residues" evidence="1">
    <location>
        <begin position="107"/>
        <end position="121"/>
    </location>
</feature>
<dbReference type="Proteomes" id="UP000233551">
    <property type="component" value="Unassembled WGS sequence"/>
</dbReference>
<sequence length="121" mass="13936">MVKDYRTQDPFEIHLKDDTIPMVGTSSRDRSRQDEFKVVGPVEEVLGGYCRPTCCLQAEVQHVTVPVVREDFSRTFTERLQDWKEFPSDSGQQNQWLSRDPADGFFETNQGDAKTISRSFS</sequence>